<dbReference type="PANTHER" id="PTHR34512">
    <property type="entry name" value="CELL SURFACE PROTEIN"/>
    <property type="match status" value="1"/>
</dbReference>
<keyword evidence="3" id="KW-1185">Reference proteome</keyword>
<dbReference type="SMART" id="SM00564">
    <property type="entry name" value="PQQ"/>
    <property type="match status" value="5"/>
</dbReference>
<evidence type="ECO:0000259" key="1">
    <source>
        <dbReference type="Pfam" id="PF13360"/>
    </source>
</evidence>
<proteinExistence type="predicted"/>
<dbReference type="STRING" id="662479.C440_06682"/>
<dbReference type="EMBL" id="AOLN01000010">
    <property type="protein sequence ID" value="ELZ95955.1"/>
    <property type="molecule type" value="Genomic_DNA"/>
</dbReference>
<sequence>MGRCDSAGTGHHPTASGPKRDVEIAWSHDAPDWFLGTTPPIRLGNTLYAVGNGLLGLDTDTGERQFGHPGPYQSTPARVHSSVYTTATLAATSPTAIFGLNAGGGFDLSVPLFEHSFGFERWRGPKASGVGFFGPATPRAPVTADGTIYAALPELDSVAALDPDDGRVLWRDTNNEDDSMSSAFSRPAVKDGLVFVTNWPYRVTAYRAETGEQYWKRELGERILTSPVATDAGLVIQSREAVWLLDPDDGTALWKQYLDSNVTGSVPAVANETIFVADELESMHALDLETGEPRWQTPFDGETTPVVADGVVYAVKSTYSLVAIDAESGNRLFEYRPSQIPISTPVVGDGTLYAANRNRVIALEEAR</sequence>
<organism evidence="2 3">
    <name type="scientific">Haloferax mucosum ATCC BAA-1512</name>
    <dbReference type="NCBI Taxonomy" id="662479"/>
    <lineage>
        <taxon>Archaea</taxon>
        <taxon>Methanobacteriati</taxon>
        <taxon>Methanobacteriota</taxon>
        <taxon>Stenosarchaea group</taxon>
        <taxon>Halobacteria</taxon>
        <taxon>Halobacteriales</taxon>
        <taxon>Haloferacaceae</taxon>
        <taxon>Haloferax</taxon>
    </lineage>
</organism>
<dbReference type="SUPFAM" id="SSF50998">
    <property type="entry name" value="Quinoprotein alcohol dehydrogenase-like"/>
    <property type="match status" value="1"/>
</dbReference>
<dbReference type="PATRIC" id="fig|662479.7.peg.1349"/>
<reference evidence="2 3" key="1">
    <citation type="journal article" date="2014" name="PLoS Genet.">
        <title>Phylogenetically driven sequencing of extremely halophilic archaea reveals strategies for static and dynamic osmo-response.</title>
        <authorList>
            <person name="Becker E.A."/>
            <person name="Seitzer P.M."/>
            <person name="Tritt A."/>
            <person name="Larsen D."/>
            <person name="Krusor M."/>
            <person name="Yao A.I."/>
            <person name="Wu D."/>
            <person name="Madern D."/>
            <person name="Eisen J.A."/>
            <person name="Darling A.E."/>
            <person name="Facciotti M.T."/>
        </authorList>
    </citation>
    <scope>NUCLEOTIDE SEQUENCE [LARGE SCALE GENOMIC DNA]</scope>
    <source>
        <strain evidence="2 3">ATCC BAA-1512</strain>
    </source>
</reference>
<evidence type="ECO:0000313" key="3">
    <source>
        <dbReference type="Proteomes" id="UP000011550"/>
    </source>
</evidence>
<dbReference type="OrthoDB" id="8638at2157"/>
<feature type="domain" description="Pyrrolo-quinoline quinone repeat" evidence="1">
    <location>
        <begin position="241"/>
        <end position="364"/>
    </location>
</feature>
<dbReference type="Gene3D" id="2.40.10.480">
    <property type="match status" value="2"/>
</dbReference>
<dbReference type="InterPro" id="IPR011047">
    <property type="entry name" value="Quinoprotein_ADH-like_sf"/>
</dbReference>
<accession>M0IGP6</accession>
<dbReference type="AlphaFoldDB" id="M0IGP6"/>
<evidence type="ECO:0000313" key="2">
    <source>
        <dbReference type="EMBL" id="ELZ95955.1"/>
    </source>
</evidence>
<gene>
    <name evidence="2" type="ORF">C440_06682</name>
</gene>
<comment type="caution">
    <text evidence="2">The sequence shown here is derived from an EMBL/GenBank/DDBJ whole genome shotgun (WGS) entry which is preliminary data.</text>
</comment>
<dbReference type="InterPro" id="IPR002372">
    <property type="entry name" value="PQQ_rpt_dom"/>
</dbReference>
<dbReference type="PANTHER" id="PTHR34512:SF30">
    <property type="entry name" value="OUTER MEMBRANE PROTEIN ASSEMBLY FACTOR BAMB"/>
    <property type="match status" value="1"/>
</dbReference>
<dbReference type="InterPro" id="IPR015943">
    <property type="entry name" value="WD40/YVTN_repeat-like_dom_sf"/>
</dbReference>
<dbReference type="Gene3D" id="2.130.10.10">
    <property type="entry name" value="YVTN repeat-like/Quinoprotein amine dehydrogenase"/>
    <property type="match status" value="1"/>
</dbReference>
<dbReference type="Proteomes" id="UP000011550">
    <property type="component" value="Unassembled WGS sequence"/>
</dbReference>
<dbReference type="Pfam" id="PF13360">
    <property type="entry name" value="PQQ_2"/>
    <property type="match status" value="1"/>
</dbReference>
<name>M0IGP6_9EURY</name>
<dbReference type="InterPro" id="IPR018391">
    <property type="entry name" value="PQQ_b-propeller_rpt"/>
</dbReference>
<protein>
    <submittedName>
        <fullName evidence="2">Pyrrolo-quinoline quinone</fullName>
    </submittedName>
</protein>